<sequence length="745" mass="86094">MDRLLYFFPFQLVWLHLKRNHFLLLFWVILFGFTTQAFANKFGIPYLFLAPEYRGVVGIWSYAILGFALGGFIMAFNIYSYIIHSKRFPFLGTLARPFFKFCINNFIIPVLFIGTYIYFSSKFLQTVELKNNWEIFKYMLAFVLGNALFIILAVIYFFPTNKNIFKITGQTAEQFDALSKKHNKGLRNKSRFGFNRGSKWRVETYLSHPFKVNLARNSDHYDRETLRKVFYQNHVNASFFELLVILVFFVIGAFQFNNFFVIPAAASTFLVFTVVLMIISITMSWLKGWTLTVLIALILLVDFASGKLDWINMANPAYGLNYEQEPVPYNLATLDSLNSNLIGVSRDIEQHEKILNKWLDKQRKLKGDPTYKPKMIIVNTSGGGLRSSLWTVRALQYCDSVSKGQITQNIRLISGSSGGSIGAAYFRDLYLNKETINPGLYSEKYQENISKDILNRVLFTFATNDIFIRFRKRDIGGYSYVLDRGMTFEDQLNINTDFVFDKPVNAYAEAVADARIPMMILAPSIVNDGRRMLISSQPLSYLCYENPDERKQLNLSFENIEFARMFANHDAKNLLMSSALRMNSTFPYILPYPSLPTEPSIEVMDAGLRDNFGMKVSAKYISVFKKWIEKNTSGLIILQIRDTEKLVEPNIEHSTILDKMVNPIGSFYGNYFNDQDYNMDQILDITNDLLDVPLYHIPLEIRNNPGEHIALSWHLTELEKLRVTNSIELPWNQESIKQLLELLDE</sequence>
<dbReference type="InterPro" id="IPR002641">
    <property type="entry name" value="PNPLA_dom"/>
</dbReference>
<evidence type="ECO:0000256" key="2">
    <source>
        <dbReference type="SAM" id="Phobius"/>
    </source>
</evidence>
<feature type="domain" description="PNPLA" evidence="3">
    <location>
        <begin position="381"/>
        <end position="613"/>
    </location>
</feature>
<keyword evidence="5" id="KW-1185">Reference proteome</keyword>
<dbReference type="Proteomes" id="UP000486602">
    <property type="component" value="Unassembled WGS sequence"/>
</dbReference>
<proteinExistence type="predicted"/>
<dbReference type="EMBL" id="JAAGVY010000002">
    <property type="protein sequence ID" value="NEN22175.1"/>
    <property type="molecule type" value="Genomic_DNA"/>
</dbReference>
<keyword evidence="2" id="KW-0812">Transmembrane</keyword>
<feature type="transmembrane region" description="Helical" evidence="2">
    <location>
        <begin position="260"/>
        <end position="281"/>
    </location>
</feature>
<dbReference type="InterPro" id="IPR016035">
    <property type="entry name" value="Acyl_Trfase/lysoPLipase"/>
</dbReference>
<feature type="transmembrane region" description="Helical" evidence="2">
    <location>
        <begin position="101"/>
        <end position="119"/>
    </location>
</feature>
<gene>
    <name evidence="4" type="ORF">G3O08_01490</name>
</gene>
<dbReference type="GO" id="GO:0006629">
    <property type="term" value="P:lipid metabolic process"/>
    <property type="evidence" value="ECO:0007669"/>
    <property type="project" value="UniProtKB-KW"/>
</dbReference>
<feature type="transmembrane region" description="Helical" evidence="2">
    <location>
        <begin position="235"/>
        <end position="254"/>
    </location>
</feature>
<dbReference type="SUPFAM" id="SSF52151">
    <property type="entry name" value="FabD/lysophospholipase-like"/>
    <property type="match status" value="1"/>
</dbReference>
<feature type="transmembrane region" description="Helical" evidence="2">
    <location>
        <begin position="139"/>
        <end position="158"/>
    </location>
</feature>
<evidence type="ECO:0000259" key="3">
    <source>
        <dbReference type="Pfam" id="PF01734"/>
    </source>
</evidence>
<dbReference type="RefSeq" id="WP_163282901.1">
    <property type="nucleotide sequence ID" value="NZ_JAAGVY010000002.1"/>
</dbReference>
<keyword evidence="2" id="KW-0472">Membrane</keyword>
<feature type="transmembrane region" description="Helical" evidence="2">
    <location>
        <begin position="59"/>
        <end position="80"/>
    </location>
</feature>
<feature type="transmembrane region" description="Helical" evidence="2">
    <location>
        <begin position="21"/>
        <end position="39"/>
    </location>
</feature>
<keyword evidence="2" id="KW-1133">Transmembrane helix</keyword>
<evidence type="ECO:0000313" key="5">
    <source>
        <dbReference type="Proteomes" id="UP000486602"/>
    </source>
</evidence>
<reference evidence="4 5" key="1">
    <citation type="submission" date="2020-02" db="EMBL/GenBank/DDBJ databases">
        <title>Out from the shadows clarifying the taxonomy of the family Cryomorphaceae and related taxa by utilizing the GTDB taxonomic framework.</title>
        <authorList>
            <person name="Bowman J.P."/>
        </authorList>
    </citation>
    <scope>NUCLEOTIDE SEQUENCE [LARGE SCALE GENOMIC DNA]</scope>
    <source>
        <strain evidence="4 5">QSSC 1-22</strain>
    </source>
</reference>
<accession>A0A7K3WN96</accession>
<comment type="caution">
    <text evidence="4">The sequence shown here is derived from an EMBL/GenBank/DDBJ whole genome shotgun (WGS) entry which is preliminary data.</text>
</comment>
<protein>
    <recommendedName>
        <fullName evidence="3">PNPLA domain-containing protein</fullName>
    </recommendedName>
</protein>
<evidence type="ECO:0000256" key="1">
    <source>
        <dbReference type="ARBA" id="ARBA00023098"/>
    </source>
</evidence>
<dbReference type="Pfam" id="PF01734">
    <property type="entry name" value="Patatin"/>
    <property type="match status" value="1"/>
</dbReference>
<dbReference type="Gene3D" id="3.40.1090.10">
    <property type="entry name" value="Cytosolic phospholipase A2 catalytic domain"/>
    <property type="match status" value="1"/>
</dbReference>
<feature type="transmembrane region" description="Helical" evidence="2">
    <location>
        <begin position="288"/>
        <end position="306"/>
    </location>
</feature>
<evidence type="ECO:0000313" key="4">
    <source>
        <dbReference type="EMBL" id="NEN22175.1"/>
    </source>
</evidence>
<dbReference type="AlphaFoldDB" id="A0A7K3WN96"/>
<organism evidence="4 5">
    <name type="scientific">Cryomorpha ignava</name>
    <dbReference type="NCBI Taxonomy" id="101383"/>
    <lineage>
        <taxon>Bacteria</taxon>
        <taxon>Pseudomonadati</taxon>
        <taxon>Bacteroidota</taxon>
        <taxon>Flavobacteriia</taxon>
        <taxon>Flavobacteriales</taxon>
        <taxon>Cryomorphaceae</taxon>
        <taxon>Cryomorpha</taxon>
    </lineage>
</organism>
<name>A0A7K3WN96_9FLAO</name>
<keyword evidence="1" id="KW-0443">Lipid metabolism</keyword>